<reference evidence="1 2" key="1">
    <citation type="submission" date="2009-02" db="EMBL/GenBank/DDBJ databases">
        <title>Annotation of Streptomyces hygroscopicus strain ATCC 53653.</title>
        <authorList>
            <consortium name="The Broad Institute Genome Sequencing Platform"/>
            <consortium name="Broad Institute Microbial Sequencing Center"/>
            <person name="Fischbach M."/>
            <person name="Godfrey P."/>
            <person name="Ward D."/>
            <person name="Young S."/>
            <person name="Zeng Q."/>
            <person name="Koehrsen M."/>
            <person name="Alvarado L."/>
            <person name="Berlin A.M."/>
            <person name="Bochicchio J."/>
            <person name="Borenstein D."/>
            <person name="Chapman S.B."/>
            <person name="Chen Z."/>
            <person name="Engels R."/>
            <person name="Freedman E."/>
            <person name="Gellesch M."/>
            <person name="Goldberg J."/>
            <person name="Griggs A."/>
            <person name="Gujja S."/>
            <person name="Heilman E.R."/>
            <person name="Heiman D.I."/>
            <person name="Hepburn T.A."/>
            <person name="Howarth C."/>
            <person name="Jen D."/>
            <person name="Larson L."/>
            <person name="Lewis B."/>
            <person name="Mehta T."/>
            <person name="Park D."/>
            <person name="Pearson M."/>
            <person name="Richards J."/>
            <person name="Roberts A."/>
            <person name="Saif S."/>
            <person name="Shea T.D."/>
            <person name="Shenoy N."/>
            <person name="Sisk P."/>
            <person name="Stolte C."/>
            <person name="Sykes S.N."/>
            <person name="Thomson T."/>
            <person name="Walk T."/>
            <person name="White J."/>
            <person name="Yandava C."/>
            <person name="Straight P."/>
            <person name="Clardy J."/>
            <person name="Hung D."/>
            <person name="Kolter R."/>
            <person name="Mekalanos J."/>
            <person name="Walker S."/>
            <person name="Walsh C.T."/>
            <person name="Wieland-Brown L.C."/>
            <person name="Haas B."/>
            <person name="Nusbaum C."/>
            <person name="Birren B."/>
        </authorList>
    </citation>
    <scope>NUCLEOTIDE SEQUENCE [LARGE SCALE GENOMIC DNA]</scope>
    <source>
        <strain evidence="1 2">ATCC 53653</strain>
    </source>
</reference>
<dbReference type="AlphaFoldDB" id="D9WQS5"/>
<evidence type="ECO:0000313" key="2">
    <source>
        <dbReference type="Proteomes" id="UP000003963"/>
    </source>
</evidence>
<evidence type="ECO:0000313" key="1">
    <source>
        <dbReference type="EMBL" id="EFL21902.1"/>
    </source>
</evidence>
<dbReference type="RefSeq" id="WP_009713723.1">
    <property type="nucleotide sequence ID" value="NZ_GG657754.1"/>
</dbReference>
<dbReference type="HOGENOM" id="CLU_2290070_0_0_11"/>
<protein>
    <submittedName>
        <fullName evidence="1">Uncharacterized protein</fullName>
    </submittedName>
</protein>
<accession>D9WQS5</accession>
<keyword evidence="2" id="KW-1185">Reference proteome</keyword>
<name>D9WQS5_9ACTN</name>
<dbReference type="Proteomes" id="UP000003963">
    <property type="component" value="Unassembled WGS sequence"/>
</dbReference>
<dbReference type="EMBL" id="GG657754">
    <property type="protein sequence ID" value="EFL21902.1"/>
    <property type="molecule type" value="Genomic_DNA"/>
</dbReference>
<dbReference type="STRING" id="457427.SSOG_01614"/>
<dbReference type="OrthoDB" id="3672045at2"/>
<organism evidence="1 2">
    <name type="scientific">Streptomyces himastatinicus ATCC 53653</name>
    <dbReference type="NCBI Taxonomy" id="457427"/>
    <lineage>
        <taxon>Bacteria</taxon>
        <taxon>Bacillati</taxon>
        <taxon>Actinomycetota</taxon>
        <taxon>Actinomycetes</taxon>
        <taxon>Kitasatosporales</taxon>
        <taxon>Streptomycetaceae</taxon>
        <taxon>Streptomyces</taxon>
        <taxon>Streptomyces violaceusniger group</taxon>
    </lineage>
</organism>
<proteinExistence type="predicted"/>
<sequence length="101" mass="10413">MPGTISTSGTTLANSQGLVQHPYVRVKATPALDSSTNGQVRIVADGTTLATGAVDSILTATAALPGFTWGATVQFELQARRTAGTGTVRGMTRYLYGVQSP</sequence>
<gene>
    <name evidence="1" type="ORF">SSOG_01614</name>
</gene>